<keyword evidence="2" id="KW-0805">Transcription regulation</keyword>
<evidence type="ECO:0000256" key="4">
    <source>
        <dbReference type="ARBA" id="ARBA00023163"/>
    </source>
</evidence>
<evidence type="ECO:0000256" key="5">
    <source>
        <dbReference type="SAM" id="MobiDB-lite"/>
    </source>
</evidence>
<dbReference type="InterPro" id="IPR000843">
    <property type="entry name" value="HTH_LacI"/>
</dbReference>
<keyword evidence="4" id="KW-0804">Transcription</keyword>
<dbReference type="PRINTS" id="PR00036">
    <property type="entry name" value="HTHLACI"/>
</dbReference>
<feature type="domain" description="HTH lacI-type" evidence="6">
    <location>
        <begin position="20"/>
        <end position="74"/>
    </location>
</feature>
<dbReference type="InterPro" id="IPR010982">
    <property type="entry name" value="Lambda_DNA-bd_dom_sf"/>
</dbReference>
<dbReference type="Pfam" id="PF13377">
    <property type="entry name" value="Peripla_BP_3"/>
    <property type="match status" value="1"/>
</dbReference>
<keyword evidence="1" id="KW-0678">Repressor</keyword>
<sequence length="359" mass="37612">MGTSIESNSMQTPASPKRRPTIADVARAAGVSPTTVSHALNGKGYVDTHTRERVKEAARALGYRPSIRAQRLRTGEARSIALISSMPYEVAGGASRLGFLMEVAAVAAGSALTRGLALVLVPPMMSGRLPLEQLDIDGAIVIEPTAGDPNVEHLQERGLPVVCLGRQPGNDAVPYVDIHSSATTEMLLRHLSDQGSRRIALLIGAQERNSYIESRASYEQFCAEHGMVPVIAVADESGGETAGAAACAALLEAHPDIDGLCALVDAFAVGAVQAIRSRGLRVPDDLRVVTRYDGIRARSCQPPLTAVDLHLDDMATQAVALLFDHLGGSGDARRSVAPAVPTLVVRESSAGVAPPATSI</sequence>
<feature type="compositionally biased region" description="Polar residues" evidence="5">
    <location>
        <begin position="1"/>
        <end position="14"/>
    </location>
</feature>
<proteinExistence type="predicted"/>
<dbReference type="SUPFAM" id="SSF47413">
    <property type="entry name" value="lambda repressor-like DNA-binding domains"/>
    <property type="match status" value="1"/>
</dbReference>
<dbReference type="GO" id="GO:0003677">
    <property type="term" value="F:DNA binding"/>
    <property type="evidence" value="ECO:0007669"/>
    <property type="project" value="UniProtKB-KW"/>
</dbReference>
<dbReference type="RefSeq" id="WP_252682111.1">
    <property type="nucleotide sequence ID" value="NZ_JAMXHT010000005.1"/>
</dbReference>
<comment type="caution">
    <text evidence="7">The sequence shown here is derived from an EMBL/GenBank/DDBJ whole genome shotgun (WGS) entry which is preliminary data.</text>
</comment>
<protein>
    <submittedName>
        <fullName evidence="7">LacI family DNA-binding transcriptional regulator</fullName>
    </submittedName>
</protein>
<dbReference type="Gene3D" id="1.10.260.40">
    <property type="entry name" value="lambda repressor-like DNA-binding domains"/>
    <property type="match status" value="1"/>
</dbReference>
<dbReference type="EMBL" id="JAMXHT010000005">
    <property type="protein sequence ID" value="MCO5399685.1"/>
    <property type="molecule type" value="Genomic_DNA"/>
</dbReference>
<dbReference type="PANTHER" id="PTHR30146:SF151">
    <property type="entry name" value="HTH-TYPE TRANSCRIPTIONAL REPRESSOR CYTR"/>
    <property type="match status" value="1"/>
</dbReference>
<dbReference type="CDD" id="cd01392">
    <property type="entry name" value="HTH_LacI"/>
    <property type="match status" value="1"/>
</dbReference>
<evidence type="ECO:0000313" key="8">
    <source>
        <dbReference type="Proteomes" id="UP001162811"/>
    </source>
</evidence>
<dbReference type="PROSITE" id="PS00356">
    <property type="entry name" value="HTH_LACI_1"/>
    <property type="match status" value="1"/>
</dbReference>
<organism evidence="7 8">
    <name type="scientific">Ralstonia soli</name>
    <dbReference type="NCBI Taxonomy" id="2953896"/>
    <lineage>
        <taxon>Bacteria</taxon>
        <taxon>Pseudomonadati</taxon>
        <taxon>Pseudomonadota</taxon>
        <taxon>Betaproteobacteria</taxon>
        <taxon>Burkholderiales</taxon>
        <taxon>Burkholderiaceae</taxon>
        <taxon>Ralstonia</taxon>
    </lineage>
</organism>
<dbReference type="Gene3D" id="3.40.50.2300">
    <property type="match status" value="2"/>
</dbReference>
<dbReference type="SMART" id="SM00354">
    <property type="entry name" value="HTH_LACI"/>
    <property type="match status" value="1"/>
</dbReference>
<keyword evidence="8" id="KW-1185">Reference proteome</keyword>
<dbReference type="Pfam" id="PF00356">
    <property type="entry name" value="LacI"/>
    <property type="match status" value="1"/>
</dbReference>
<evidence type="ECO:0000259" key="6">
    <source>
        <dbReference type="PROSITE" id="PS50932"/>
    </source>
</evidence>
<accession>A0ABT1AML9</accession>
<dbReference type="SUPFAM" id="SSF53822">
    <property type="entry name" value="Periplasmic binding protein-like I"/>
    <property type="match status" value="1"/>
</dbReference>
<keyword evidence="3 7" id="KW-0238">DNA-binding</keyword>
<evidence type="ECO:0000256" key="1">
    <source>
        <dbReference type="ARBA" id="ARBA00022491"/>
    </source>
</evidence>
<name>A0ABT1AML9_9RALS</name>
<feature type="region of interest" description="Disordered" evidence="5">
    <location>
        <begin position="1"/>
        <end position="20"/>
    </location>
</feature>
<reference evidence="7" key="2">
    <citation type="journal article" date="2023" name="Front. Microbiol.">
        <title>Ralstonia chuxiongensis sp. nov., Ralstonia mojiangensis sp. nov., and Ralstonia soli sp. nov., isolated from tobacco fields, are three novel species in the family Burkholderiaceae.</title>
        <authorList>
            <person name="Lu C.H."/>
            <person name="Zhang Y.Y."/>
            <person name="Jiang N."/>
            <person name="Chen W."/>
            <person name="Shao X."/>
            <person name="Zhao Z.M."/>
            <person name="Lu W.L."/>
            <person name="Hu X."/>
            <person name="Xi Y.X."/>
            <person name="Zou S.Y."/>
            <person name="Wei Q.J."/>
            <person name="Lin Z.L."/>
            <person name="Gong L."/>
            <person name="Gai X.T."/>
            <person name="Zhang L.Q."/>
            <person name="Li J.Y."/>
            <person name="Jin Y."/>
            <person name="Xia Z.Y."/>
        </authorList>
    </citation>
    <scope>NUCLEOTIDE SEQUENCE</scope>
    <source>
        <strain evidence="7">21MJYT02-11</strain>
    </source>
</reference>
<evidence type="ECO:0000256" key="2">
    <source>
        <dbReference type="ARBA" id="ARBA00023015"/>
    </source>
</evidence>
<dbReference type="PROSITE" id="PS50932">
    <property type="entry name" value="HTH_LACI_2"/>
    <property type="match status" value="1"/>
</dbReference>
<dbReference type="Proteomes" id="UP001162811">
    <property type="component" value="Unassembled WGS sequence"/>
</dbReference>
<gene>
    <name evidence="7" type="ORF">NG900_15910</name>
</gene>
<evidence type="ECO:0000256" key="3">
    <source>
        <dbReference type="ARBA" id="ARBA00023125"/>
    </source>
</evidence>
<dbReference type="InterPro" id="IPR046335">
    <property type="entry name" value="LacI/GalR-like_sensor"/>
</dbReference>
<dbReference type="PANTHER" id="PTHR30146">
    <property type="entry name" value="LACI-RELATED TRANSCRIPTIONAL REPRESSOR"/>
    <property type="match status" value="1"/>
</dbReference>
<dbReference type="InterPro" id="IPR028082">
    <property type="entry name" value="Peripla_BP_I"/>
</dbReference>
<reference evidence="7" key="1">
    <citation type="submission" date="2022-06" db="EMBL/GenBank/DDBJ databases">
        <authorList>
            <person name="Lu C.-H."/>
        </authorList>
    </citation>
    <scope>NUCLEOTIDE SEQUENCE</scope>
    <source>
        <strain evidence="7">21MJYT02-11</strain>
    </source>
</reference>
<evidence type="ECO:0000313" key="7">
    <source>
        <dbReference type="EMBL" id="MCO5399685.1"/>
    </source>
</evidence>